<dbReference type="AlphaFoldDB" id="A0A811U3V5"/>
<protein>
    <submittedName>
        <fullName evidence="2">(Mediterranean fruit fly) hypothetical protein</fullName>
    </submittedName>
</protein>
<keyword evidence="1" id="KW-0472">Membrane</keyword>
<dbReference type="Proteomes" id="UP000606786">
    <property type="component" value="Unassembled WGS sequence"/>
</dbReference>
<proteinExistence type="predicted"/>
<reference evidence="2" key="1">
    <citation type="submission" date="2020-11" db="EMBL/GenBank/DDBJ databases">
        <authorList>
            <person name="Whitehead M."/>
        </authorList>
    </citation>
    <scope>NUCLEOTIDE SEQUENCE</scope>
    <source>
        <strain evidence="2">EGII</strain>
    </source>
</reference>
<keyword evidence="1" id="KW-1133">Transmembrane helix</keyword>
<feature type="transmembrane region" description="Helical" evidence="1">
    <location>
        <begin position="12"/>
        <end position="29"/>
    </location>
</feature>
<name>A0A811U3V5_CERCA</name>
<keyword evidence="3" id="KW-1185">Reference proteome</keyword>
<keyword evidence="1" id="KW-0812">Transmembrane</keyword>
<gene>
    <name evidence="2" type="ORF">CCAP1982_LOCUS2500</name>
</gene>
<evidence type="ECO:0000313" key="2">
    <source>
        <dbReference type="EMBL" id="CAD6993694.1"/>
    </source>
</evidence>
<evidence type="ECO:0000256" key="1">
    <source>
        <dbReference type="SAM" id="Phobius"/>
    </source>
</evidence>
<evidence type="ECO:0000313" key="3">
    <source>
        <dbReference type="Proteomes" id="UP000606786"/>
    </source>
</evidence>
<dbReference type="EMBL" id="CAJHJT010000001">
    <property type="protein sequence ID" value="CAD6993694.1"/>
    <property type="molecule type" value="Genomic_DNA"/>
</dbReference>
<comment type="caution">
    <text evidence="2">The sequence shown here is derived from an EMBL/GenBank/DDBJ whole genome shotgun (WGS) entry which is preliminary data.</text>
</comment>
<accession>A0A811U3V5</accession>
<sequence>MKEIQKSFEIRIIAFKALILFVVVAEKYSPKPLSGQPALLMNLTESMKSFKLNIAKFHAQQN</sequence>
<organism evidence="2 3">
    <name type="scientific">Ceratitis capitata</name>
    <name type="common">Mediterranean fruit fly</name>
    <name type="synonym">Tephritis capitata</name>
    <dbReference type="NCBI Taxonomy" id="7213"/>
    <lineage>
        <taxon>Eukaryota</taxon>
        <taxon>Metazoa</taxon>
        <taxon>Ecdysozoa</taxon>
        <taxon>Arthropoda</taxon>
        <taxon>Hexapoda</taxon>
        <taxon>Insecta</taxon>
        <taxon>Pterygota</taxon>
        <taxon>Neoptera</taxon>
        <taxon>Endopterygota</taxon>
        <taxon>Diptera</taxon>
        <taxon>Brachycera</taxon>
        <taxon>Muscomorpha</taxon>
        <taxon>Tephritoidea</taxon>
        <taxon>Tephritidae</taxon>
        <taxon>Ceratitis</taxon>
        <taxon>Ceratitis</taxon>
    </lineage>
</organism>